<dbReference type="InterPro" id="IPR010992">
    <property type="entry name" value="IHF-like_DNA-bd_dom_sf"/>
</dbReference>
<protein>
    <submittedName>
        <fullName evidence="2">Uncharacterized protein</fullName>
    </submittedName>
</protein>
<dbReference type="InterPro" id="IPR000119">
    <property type="entry name" value="Hist_DNA-bd"/>
</dbReference>
<evidence type="ECO:0000256" key="1">
    <source>
        <dbReference type="SAM" id="MobiDB-lite"/>
    </source>
</evidence>
<evidence type="ECO:0000313" key="3">
    <source>
        <dbReference type="Proteomes" id="UP000319525"/>
    </source>
</evidence>
<comment type="caution">
    <text evidence="2">The sequence shown here is derived from an EMBL/GenBank/DDBJ whole genome shotgun (WGS) entry which is preliminary data.</text>
</comment>
<dbReference type="EMBL" id="BJML01000001">
    <property type="protein sequence ID" value="GEB44500.1"/>
    <property type="molecule type" value="Genomic_DNA"/>
</dbReference>
<feature type="compositionally biased region" description="Basic and acidic residues" evidence="1">
    <location>
        <begin position="107"/>
        <end position="118"/>
    </location>
</feature>
<sequence length="118" mass="13329">MPVRGTDEPKVSKREFIQRVSQRAGLSPKVTQVAYEAIFGEILDLVNAGNRVTLTGFGKFYAQSHKGHNVVLNIRDNPESRGRVDDYSVLKFSATREVNKKVTQPRDLGEARRQRSNE</sequence>
<evidence type="ECO:0000313" key="2">
    <source>
        <dbReference type="EMBL" id="GEB44500.1"/>
    </source>
</evidence>
<dbReference type="OrthoDB" id="9799835at2"/>
<feature type="region of interest" description="Disordered" evidence="1">
    <location>
        <begin position="98"/>
        <end position="118"/>
    </location>
</feature>
<dbReference type="Proteomes" id="UP000319525">
    <property type="component" value="Unassembled WGS sequence"/>
</dbReference>
<proteinExistence type="predicted"/>
<name>A0A4Y3QJW5_MICTE</name>
<dbReference type="Gene3D" id="4.10.520.10">
    <property type="entry name" value="IHF-like DNA-binding proteins"/>
    <property type="match status" value="1"/>
</dbReference>
<dbReference type="AlphaFoldDB" id="A0A4Y3QJW5"/>
<dbReference type="GO" id="GO:0030527">
    <property type="term" value="F:structural constituent of chromatin"/>
    <property type="evidence" value="ECO:0007669"/>
    <property type="project" value="InterPro"/>
</dbReference>
<dbReference type="GO" id="GO:0003677">
    <property type="term" value="F:DNA binding"/>
    <property type="evidence" value="ECO:0007669"/>
    <property type="project" value="InterPro"/>
</dbReference>
<reference evidence="2 3" key="1">
    <citation type="submission" date="2019-06" db="EMBL/GenBank/DDBJ databases">
        <title>Whole genome shotgun sequence of Microbacterium testaceum NBRC 12675.</title>
        <authorList>
            <person name="Hosoyama A."/>
            <person name="Uohara A."/>
            <person name="Ohji S."/>
            <person name="Ichikawa N."/>
        </authorList>
    </citation>
    <scope>NUCLEOTIDE SEQUENCE [LARGE SCALE GENOMIC DNA]</scope>
    <source>
        <strain evidence="2 3">NBRC 12675</strain>
    </source>
</reference>
<dbReference type="Pfam" id="PF00216">
    <property type="entry name" value="Bac_DNA_binding"/>
    <property type="match status" value="1"/>
</dbReference>
<dbReference type="SUPFAM" id="SSF47729">
    <property type="entry name" value="IHF-like DNA-binding proteins"/>
    <property type="match status" value="1"/>
</dbReference>
<gene>
    <name evidence="2" type="ORF">MTE01_04450</name>
</gene>
<organism evidence="2 3">
    <name type="scientific">Microbacterium testaceum</name>
    <name type="common">Aureobacterium testaceum</name>
    <name type="synonym">Brevibacterium testaceum</name>
    <dbReference type="NCBI Taxonomy" id="2033"/>
    <lineage>
        <taxon>Bacteria</taxon>
        <taxon>Bacillati</taxon>
        <taxon>Actinomycetota</taxon>
        <taxon>Actinomycetes</taxon>
        <taxon>Micrococcales</taxon>
        <taxon>Microbacteriaceae</taxon>
        <taxon>Microbacterium</taxon>
    </lineage>
</organism>
<accession>A0A4Y3QJW5</accession>